<dbReference type="Proteomes" id="UP000823941">
    <property type="component" value="Chromosome 29"/>
</dbReference>
<organism evidence="2 3">
    <name type="scientific">Plutella xylostella</name>
    <name type="common">Diamondback moth</name>
    <name type="synonym">Plutella maculipennis</name>
    <dbReference type="NCBI Taxonomy" id="51655"/>
    <lineage>
        <taxon>Eukaryota</taxon>
        <taxon>Metazoa</taxon>
        <taxon>Ecdysozoa</taxon>
        <taxon>Arthropoda</taxon>
        <taxon>Hexapoda</taxon>
        <taxon>Insecta</taxon>
        <taxon>Pterygota</taxon>
        <taxon>Neoptera</taxon>
        <taxon>Endopterygota</taxon>
        <taxon>Lepidoptera</taxon>
        <taxon>Glossata</taxon>
        <taxon>Ditrysia</taxon>
        <taxon>Yponomeutoidea</taxon>
        <taxon>Plutellidae</taxon>
        <taxon>Plutella</taxon>
    </lineage>
</organism>
<evidence type="ECO:0000256" key="1">
    <source>
        <dbReference type="SAM" id="MobiDB-lite"/>
    </source>
</evidence>
<sequence>MIKLTKIDFESPPASGGGGSGSAAAAALQPWRNFLVDCRSSETLGCRLLAAITRSAIFICGENKCSIGQVAPHVPTQI</sequence>
<evidence type="ECO:0000313" key="2">
    <source>
        <dbReference type="EMBL" id="KAG7296235.1"/>
    </source>
</evidence>
<evidence type="ECO:0000313" key="3">
    <source>
        <dbReference type="Proteomes" id="UP000823941"/>
    </source>
</evidence>
<gene>
    <name evidence="2" type="ORF">JYU34_021346</name>
</gene>
<feature type="region of interest" description="Disordered" evidence="1">
    <location>
        <begin position="1"/>
        <end position="24"/>
    </location>
</feature>
<proteinExistence type="predicted"/>
<keyword evidence="3" id="KW-1185">Reference proteome</keyword>
<accession>A0ABQ7PUX8</accession>
<reference evidence="2 3" key="1">
    <citation type="submission" date="2021-06" db="EMBL/GenBank/DDBJ databases">
        <title>A haploid diamondback moth (Plutella xylostella L.) genome assembly resolves 31 chromosomes and identifies a diamide resistance mutation.</title>
        <authorList>
            <person name="Ward C.M."/>
            <person name="Perry K.D."/>
            <person name="Baker G."/>
            <person name="Powis K."/>
            <person name="Heckel D.G."/>
            <person name="Baxter S.W."/>
        </authorList>
    </citation>
    <scope>NUCLEOTIDE SEQUENCE [LARGE SCALE GENOMIC DNA]</scope>
    <source>
        <strain evidence="2 3">LV</strain>
        <tissue evidence="2">Single pupa</tissue>
    </source>
</reference>
<name>A0ABQ7PUX8_PLUXY</name>
<comment type="caution">
    <text evidence="2">The sequence shown here is derived from an EMBL/GenBank/DDBJ whole genome shotgun (WGS) entry which is preliminary data.</text>
</comment>
<protein>
    <submittedName>
        <fullName evidence="2">Uncharacterized protein</fullName>
    </submittedName>
</protein>
<dbReference type="EMBL" id="JAHIBW010000029">
    <property type="protein sequence ID" value="KAG7296235.1"/>
    <property type="molecule type" value="Genomic_DNA"/>
</dbReference>